<evidence type="ECO:0000256" key="4">
    <source>
        <dbReference type="ARBA" id="ARBA00023276"/>
    </source>
</evidence>
<evidence type="ECO:0000313" key="6">
    <source>
        <dbReference type="EMBL" id="ASQ40405.1"/>
    </source>
</evidence>
<feature type="domain" description="NmrA-like" evidence="5">
    <location>
        <begin position="2"/>
        <end position="237"/>
    </location>
</feature>
<dbReference type="SUPFAM" id="SSF51735">
    <property type="entry name" value="NAD(P)-binding Rossmann-fold domains"/>
    <property type="match status" value="1"/>
</dbReference>
<comment type="subcellular location">
    <subcellularLocation>
        <location evidence="1">Plastid</location>
    </subcellularLocation>
</comment>
<keyword evidence="3 6" id="KW-0934">Plastid</keyword>
<dbReference type="PANTHER" id="PTHR47128">
    <property type="match status" value="1"/>
</dbReference>
<geneLocation type="plastid" evidence="6"/>
<dbReference type="Pfam" id="PF05368">
    <property type="entry name" value="NmrA"/>
    <property type="match status" value="1"/>
</dbReference>
<dbReference type="GO" id="GO:0009523">
    <property type="term" value="C:photosystem II"/>
    <property type="evidence" value="ECO:0007669"/>
    <property type="project" value="UniProtKB-KW"/>
</dbReference>
<dbReference type="Gene3D" id="3.40.50.720">
    <property type="entry name" value="NAD(P)-binding Rossmann-like Domain"/>
    <property type="match status" value="1"/>
</dbReference>
<protein>
    <recommendedName>
        <fullName evidence="5">NmrA-like domain-containing protein</fullName>
    </recommendedName>
</protein>
<dbReference type="GO" id="GO:0009536">
    <property type="term" value="C:plastid"/>
    <property type="evidence" value="ECO:0007669"/>
    <property type="project" value="UniProtKB-SubCell"/>
</dbReference>
<evidence type="ECO:0000259" key="5">
    <source>
        <dbReference type="Pfam" id="PF05368"/>
    </source>
</evidence>
<evidence type="ECO:0000256" key="2">
    <source>
        <dbReference type="ARBA" id="ARBA00022531"/>
    </source>
</evidence>
<dbReference type="InterPro" id="IPR036291">
    <property type="entry name" value="NAD(P)-bd_dom_sf"/>
</dbReference>
<organism evidence="6">
    <name type="scientific">Cyanoptyche gloeocystis</name>
    <dbReference type="NCBI Taxonomy" id="77922"/>
    <lineage>
        <taxon>Eukaryota</taxon>
        <taxon>Glaucocystophyceae</taxon>
        <taxon>Glaucocystophyceae incertae sedis</taxon>
        <taxon>Cyanoptyche</taxon>
    </lineage>
</organism>
<dbReference type="PANTHER" id="PTHR47128:SF2">
    <property type="entry name" value="PROTEIN HIGH CHLOROPHYLL FLUORESCENCE PHENOTYPE 244, CHLOROPLASTIC"/>
    <property type="match status" value="1"/>
</dbReference>
<reference evidence="6" key="1">
    <citation type="submission" date="2017-05" db="EMBL/GenBank/DDBJ databases">
        <title>Plastid comparative genomics reveals ancient divergence between Glaucophyte genera.</title>
        <authorList>
            <person name="Figueroa-Martinez F.J."/>
            <person name="Jackson C."/>
            <person name="Reyes-Prieto A."/>
        </authorList>
    </citation>
    <scope>NUCLEOTIDE SEQUENCE</scope>
    <source>
        <strain evidence="6">SAG 4.97</strain>
    </source>
</reference>
<dbReference type="InterPro" id="IPR008030">
    <property type="entry name" value="NmrA-like"/>
</dbReference>
<proteinExistence type="predicted"/>
<accession>A0A3G1IWI9</accession>
<sequence>MSLLLVIGATGTLGRQIVRSALKEGYKVRCLVRNFNNTAFLQEWGANTIWGNLCQPDSLYPALTGVRAVIDAATTRPADYSGLNVYQLDFIAKKNLIEAAKAMKIEKFIFFSILYAEKYPEVPLMRIKSSTELLLKESGLNFTIFKLCGFFQGLIKQYAIPILDQQVVWVAGELTPIAYFDTRDIAKFTMKALLISNKNKQTFALVGKQAWNSSDIIRLCERLSGQKAKINRIPLSFLLLTKKTSRFFEWSWNVADRLAFTEILVNGKPFTTNINETYKTFELEETSTTYLENYLQEYFACILKILKQIKKTNNV</sequence>
<keyword evidence="2" id="KW-0602">Photosynthesis</keyword>
<evidence type="ECO:0000256" key="1">
    <source>
        <dbReference type="ARBA" id="ARBA00004474"/>
    </source>
</evidence>
<name>A0A3G1IWI9_9EUKA</name>
<dbReference type="GO" id="GO:0015979">
    <property type="term" value="P:photosynthesis"/>
    <property type="evidence" value="ECO:0007669"/>
    <property type="project" value="UniProtKB-KW"/>
</dbReference>
<gene>
    <name evidence="6" type="primary">ycf39</name>
</gene>
<dbReference type="CDD" id="cd05243">
    <property type="entry name" value="SDR_a5"/>
    <property type="match status" value="1"/>
</dbReference>
<keyword evidence="4" id="KW-0604">Photosystem II</keyword>
<dbReference type="AlphaFoldDB" id="A0A3G1IWI9"/>
<evidence type="ECO:0000256" key="3">
    <source>
        <dbReference type="ARBA" id="ARBA00022640"/>
    </source>
</evidence>
<dbReference type="InterPro" id="IPR044256">
    <property type="entry name" value="HCF244-like"/>
</dbReference>
<dbReference type="EMBL" id="MF167427">
    <property type="protein sequence ID" value="ASQ40405.1"/>
    <property type="molecule type" value="Genomic_DNA"/>
</dbReference>